<comment type="caution">
    <text evidence="12">The sequence shown here is derived from an EMBL/GenBank/DDBJ whole genome shotgun (WGS) entry which is preliminary data.</text>
</comment>
<dbReference type="SUPFAM" id="SSF90123">
    <property type="entry name" value="ABC transporter transmembrane region"/>
    <property type="match status" value="1"/>
</dbReference>
<evidence type="ECO:0000256" key="4">
    <source>
        <dbReference type="ARBA" id="ARBA00022692"/>
    </source>
</evidence>
<evidence type="ECO:0000313" key="13">
    <source>
        <dbReference type="Proteomes" id="UP000247807"/>
    </source>
</evidence>
<reference evidence="12 13" key="1">
    <citation type="journal article" date="2018" name="Appl. Environ. Microbiol.">
        <title>Genome rearrangement shapes Prochlorococcus ecological adaptation.</title>
        <authorList>
            <person name="Yan W."/>
            <person name="Wei S."/>
            <person name="Wang Q."/>
            <person name="Xiao X."/>
            <person name="Zeng Q."/>
            <person name="Jiao N."/>
            <person name="Zhang R."/>
        </authorList>
    </citation>
    <scope>NUCLEOTIDE SEQUENCE [LARGE SCALE GENOMIC DNA]</scope>
    <source>
        <strain evidence="12 13">XMU1408</strain>
    </source>
</reference>
<feature type="transmembrane region" description="Helical" evidence="9">
    <location>
        <begin position="182"/>
        <end position="203"/>
    </location>
</feature>
<evidence type="ECO:0000256" key="6">
    <source>
        <dbReference type="ARBA" id="ARBA00022840"/>
    </source>
</evidence>
<dbReference type="Proteomes" id="UP000247807">
    <property type="component" value="Unassembled WGS sequence"/>
</dbReference>
<dbReference type="GO" id="GO:0034040">
    <property type="term" value="F:ATPase-coupled lipid transmembrane transporter activity"/>
    <property type="evidence" value="ECO:0007669"/>
    <property type="project" value="TreeGrafter"/>
</dbReference>
<dbReference type="GO" id="GO:0005524">
    <property type="term" value="F:ATP binding"/>
    <property type="evidence" value="ECO:0007669"/>
    <property type="project" value="UniProtKB-KW"/>
</dbReference>
<evidence type="ECO:0000256" key="7">
    <source>
        <dbReference type="ARBA" id="ARBA00022989"/>
    </source>
</evidence>
<evidence type="ECO:0000256" key="5">
    <source>
        <dbReference type="ARBA" id="ARBA00022741"/>
    </source>
</evidence>
<dbReference type="AlphaFoldDB" id="A0A318R6U2"/>
<dbReference type="InterPro" id="IPR011527">
    <property type="entry name" value="ABC1_TM_dom"/>
</dbReference>
<keyword evidence="5" id="KW-0547">Nucleotide-binding</keyword>
<evidence type="ECO:0000313" key="12">
    <source>
        <dbReference type="EMBL" id="PYE03707.1"/>
    </source>
</evidence>
<keyword evidence="7 9" id="KW-1133">Transmembrane helix</keyword>
<dbReference type="Gene3D" id="1.20.1560.10">
    <property type="entry name" value="ABC transporter type 1, transmembrane domain"/>
    <property type="match status" value="1"/>
</dbReference>
<evidence type="ECO:0000256" key="2">
    <source>
        <dbReference type="ARBA" id="ARBA00022448"/>
    </source>
</evidence>
<dbReference type="InterPro" id="IPR017871">
    <property type="entry name" value="ABC_transporter-like_CS"/>
</dbReference>
<dbReference type="PROSITE" id="PS00211">
    <property type="entry name" value="ABC_TRANSPORTER_1"/>
    <property type="match status" value="1"/>
</dbReference>
<evidence type="ECO:0000256" key="9">
    <source>
        <dbReference type="SAM" id="Phobius"/>
    </source>
</evidence>
<dbReference type="Pfam" id="PF00005">
    <property type="entry name" value="ABC_tran"/>
    <property type="match status" value="1"/>
</dbReference>
<dbReference type="Gene3D" id="3.40.50.300">
    <property type="entry name" value="P-loop containing nucleotide triphosphate hydrolases"/>
    <property type="match status" value="1"/>
</dbReference>
<feature type="transmembrane region" description="Helical" evidence="9">
    <location>
        <begin position="268"/>
        <end position="287"/>
    </location>
</feature>
<keyword evidence="2" id="KW-0813">Transport</keyword>
<accession>A0A318R6U2</accession>
<dbReference type="PANTHER" id="PTHR24221:SF632">
    <property type="entry name" value="ATP-DEPENDENT LIPID A-CORE FLIPPASE"/>
    <property type="match status" value="1"/>
</dbReference>
<dbReference type="GO" id="GO:0016887">
    <property type="term" value="F:ATP hydrolysis activity"/>
    <property type="evidence" value="ECO:0007669"/>
    <property type="project" value="InterPro"/>
</dbReference>
<name>A0A318R6U2_PROMR</name>
<evidence type="ECO:0000256" key="3">
    <source>
        <dbReference type="ARBA" id="ARBA00022475"/>
    </source>
</evidence>
<proteinExistence type="predicted"/>
<dbReference type="PANTHER" id="PTHR24221">
    <property type="entry name" value="ATP-BINDING CASSETTE SUB-FAMILY B"/>
    <property type="match status" value="1"/>
</dbReference>
<dbReference type="PROSITE" id="PS50929">
    <property type="entry name" value="ABC_TM1F"/>
    <property type="match status" value="1"/>
</dbReference>
<evidence type="ECO:0000256" key="1">
    <source>
        <dbReference type="ARBA" id="ARBA00004651"/>
    </source>
</evidence>
<protein>
    <submittedName>
        <fullName evidence="12">Multidrug ABC transporter ATP-binding protein</fullName>
    </submittedName>
</protein>
<dbReference type="GO" id="GO:0140359">
    <property type="term" value="F:ABC-type transporter activity"/>
    <property type="evidence" value="ECO:0007669"/>
    <property type="project" value="InterPro"/>
</dbReference>
<dbReference type="InterPro" id="IPR039421">
    <property type="entry name" value="Type_1_exporter"/>
</dbReference>
<feature type="domain" description="ABC transporter" evidence="10">
    <location>
        <begin position="365"/>
        <end position="602"/>
    </location>
</feature>
<sequence>MIRTSKTYHLLVRLLKALPARRRKSLLKLIPVAALTGLVDVIVVGIVSRLFTVFIGQANQPPLPFQNFIPEDPKTKVISLVAIYIAMNWFASFSKLFLKAAQERLRVAIWQDLSELAQNKLLYQPYDFFLNKKKSDLSSKVLINISRVSEFLVRPILQISSGLCVITFICIAVLFIAKSIALYLIISLLIFYIFISLFVTPFIRYSSRQRIKLEKETNNILTESMRTIIDVHLTSSESYFEKRYKSAGKNSFPFIWKAEVLPEFPRSLIEPFGITLIFAIGLFPYITGENESILIEIVPFLATIAVAALKLTPPLQDSFRALTSMRASIPDLEEILKLIELPSNRLTKRSIGVPTKKGIEPRNNIKLENLSYKYPNSFEYTLKSINLTIPVGSRIAFVGETGSGKTTAANQLLCLLRPTHGNLLLDGVEVTENEVPAWQDCCSYVPQSIALLNSNIIENIAYGLDEELIDKERVWDALKAAQLAELVSEMPMDLYTPIGENGIMLSGGQRQRLAIARAFYRQSKFLVLDEATSALDNRTEAEVMDAIEIIGRRCTIITIAHRLSTIERSDCIYEFKNGKIIASGNYQQLLKKSKTFSEMVEIAKRKHKSNI</sequence>
<evidence type="ECO:0000256" key="8">
    <source>
        <dbReference type="ARBA" id="ARBA00023136"/>
    </source>
</evidence>
<dbReference type="PROSITE" id="PS50893">
    <property type="entry name" value="ABC_TRANSPORTER_2"/>
    <property type="match status" value="1"/>
</dbReference>
<dbReference type="InterPro" id="IPR027417">
    <property type="entry name" value="P-loop_NTPase"/>
</dbReference>
<comment type="subcellular location">
    <subcellularLocation>
        <location evidence="1">Cell membrane</location>
        <topology evidence="1">Multi-pass membrane protein</topology>
    </subcellularLocation>
</comment>
<gene>
    <name evidence="12" type="ORF">DNJ73_00525</name>
</gene>
<dbReference type="InterPro" id="IPR036640">
    <property type="entry name" value="ABC1_TM_sf"/>
</dbReference>
<dbReference type="FunFam" id="3.40.50.300:FF:000299">
    <property type="entry name" value="ABC transporter ATP-binding protein/permease"/>
    <property type="match status" value="1"/>
</dbReference>
<dbReference type="GO" id="GO:0005886">
    <property type="term" value="C:plasma membrane"/>
    <property type="evidence" value="ECO:0007669"/>
    <property type="project" value="UniProtKB-SubCell"/>
</dbReference>
<feature type="domain" description="ABC transmembrane type-1" evidence="11">
    <location>
        <begin position="33"/>
        <end position="327"/>
    </location>
</feature>
<dbReference type="Pfam" id="PF00664">
    <property type="entry name" value="ABC_membrane"/>
    <property type="match status" value="1"/>
</dbReference>
<dbReference type="OrthoDB" id="9762790at2"/>
<feature type="transmembrane region" description="Helical" evidence="9">
    <location>
        <begin position="77"/>
        <end position="98"/>
    </location>
</feature>
<evidence type="ECO:0000259" key="11">
    <source>
        <dbReference type="PROSITE" id="PS50929"/>
    </source>
</evidence>
<feature type="transmembrane region" description="Helical" evidence="9">
    <location>
        <begin position="156"/>
        <end position="176"/>
    </location>
</feature>
<dbReference type="InterPro" id="IPR003439">
    <property type="entry name" value="ABC_transporter-like_ATP-bd"/>
</dbReference>
<keyword evidence="3" id="KW-1003">Cell membrane</keyword>
<dbReference type="SUPFAM" id="SSF52540">
    <property type="entry name" value="P-loop containing nucleoside triphosphate hydrolases"/>
    <property type="match status" value="1"/>
</dbReference>
<feature type="transmembrane region" description="Helical" evidence="9">
    <location>
        <begin position="29"/>
        <end position="57"/>
    </location>
</feature>
<keyword evidence="4 9" id="KW-0812">Transmembrane</keyword>
<keyword evidence="6 12" id="KW-0067">ATP-binding</keyword>
<dbReference type="InterPro" id="IPR003593">
    <property type="entry name" value="AAA+_ATPase"/>
</dbReference>
<keyword evidence="8 9" id="KW-0472">Membrane</keyword>
<dbReference type="EMBL" id="QJUE01000001">
    <property type="protein sequence ID" value="PYE03707.1"/>
    <property type="molecule type" value="Genomic_DNA"/>
</dbReference>
<dbReference type="SMART" id="SM00382">
    <property type="entry name" value="AAA"/>
    <property type="match status" value="1"/>
</dbReference>
<evidence type="ECO:0000259" key="10">
    <source>
        <dbReference type="PROSITE" id="PS50893"/>
    </source>
</evidence>
<organism evidence="12 13">
    <name type="scientific">Prochlorococcus marinus XMU1408</name>
    <dbReference type="NCBI Taxonomy" id="2213228"/>
    <lineage>
        <taxon>Bacteria</taxon>
        <taxon>Bacillati</taxon>
        <taxon>Cyanobacteriota</taxon>
        <taxon>Cyanophyceae</taxon>
        <taxon>Synechococcales</taxon>
        <taxon>Prochlorococcaceae</taxon>
        <taxon>Prochlorococcus</taxon>
    </lineage>
</organism>